<dbReference type="AlphaFoldDB" id="A0A8J4CQF3"/>
<evidence type="ECO:0000256" key="1">
    <source>
        <dbReference type="SAM" id="MobiDB-lite"/>
    </source>
</evidence>
<feature type="compositionally biased region" description="Gly residues" evidence="1">
    <location>
        <begin position="394"/>
        <end position="435"/>
    </location>
</feature>
<feature type="region of interest" description="Disordered" evidence="1">
    <location>
        <begin position="308"/>
        <end position="338"/>
    </location>
</feature>
<feature type="compositionally biased region" description="Low complexity" evidence="1">
    <location>
        <begin position="880"/>
        <end position="890"/>
    </location>
</feature>
<dbReference type="EMBL" id="BNCP01000030">
    <property type="protein sequence ID" value="GIL84606.1"/>
    <property type="molecule type" value="Genomic_DNA"/>
</dbReference>
<gene>
    <name evidence="2" type="ORF">Vretifemale_13300</name>
    <name evidence="3" type="ORF">Vretimale_14466</name>
</gene>
<feature type="compositionally biased region" description="Basic and acidic residues" evidence="1">
    <location>
        <begin position="266"/>
        <end position="276"/>
    </location>
</feature>
<feature type="region of interest" description="Disordered" evidence="1">
    <location>
        <begin position="805"/>
        <end position="838"/>
    </location>
</feature>
<feature type="region of interest" description="Disordered" evidence="1">
    <location>
        <begin position="737"/>
        <end position="792"/>
    </location>
</feature>
<name>A0A8J4CQF3_9CHLO</name>
<accession>A0A8J4CQF3</accession>
<feature type="compositionally biased region" description="Basic and acidic residues" evidence="1">
    <location>
        <begin position="308"/>
        <end position="323"/>
    </location>
</feature>
<feature type="compositionally biased region" description="Polar residues" evidence="1">
    <location>
        <begin position="737"/>
        <end position="747"/>
    </location>
</feature>
<proteinExistence type="predicted"/>
<feature type="compositionally biased region" description="Polar residues" evidence="1">
    <location>
        <begin position="221"/>
        <end position="243"/>
    </location>
</feature>
<organism evidence="2 4">
    <name type="scientific">Volvox reticuliferus</name>
    <dbReference type="NCBI Taxonomy" id="1737510"/>
    <lineage>
        <taxon>Eukaryota</taxon>
        <taxon>Viridiplantae</taxon>
        <taxon>Chlorophyta</taxon>
        <taxon>core chlorophytes</taxon>
        <taxon>Chlorophyceae</taxon>
        <taxon>CS clade</taxon>
        <taxon>Chlamydomonadales</taxon>
        <taxon>Volvocaceae</taxon>
        <taxon>Volvox</taxon>
    </lineage>
</organism>
<dbReference type="Proteomes" id="UP000722791">
    <property type="component" value="Unassembled WGS sequence"/>
</dbReference>
<evidence type="ECO:0000313" key="2">
    <source>
        <dbReference type="EMBL" id="GIL84606.1"/>
    </source>
</evidence>
<evidence type="ECO:0000313" key="4">
    <source>
        <dbReference type="Proteomes" id="UP000747110"/>
    </source>
</evidence>
<feature type="compositionally biased region" description="Basic and acidic residues" evidence="1">
    <location>
        <begin position="518"/>
        <end position="541"/>
    </location>
</feature>
<feature type="region of interest" description="Disordered" evidence="1">
    <location>
        <begin position="221"/>
        <end position="282"/>
    </location>
</feature>
<feature type="region of interest" description="Disordered" evidence="1">
    <location>
        <begin position="880"/>
        <end position="918"/>
    </location>
</feature>
<sequence>MIKAKMPASWQCPTVCVNRKLLFPGCKKWGYRYSPACARLNLGGAKASAKALRWPRHASQSAAGPVNARGQSALRDLTMMGKVCTDGVARRHQSVMPTRVLPGDHLPGAVLVYAGDTAMVISTLVMGNMLSSLGIPPQVQRKAMSGEAVTPPVTPAAMGTAATATVIADYYFQLHRLSLLTHASEFTAAAAISPFDYNYAFWNDSGNSDCGAAANRDAPITSGNRAASRNGSAEHTIASSNSVEKCGGPQGGRCEESPLSVSRQNLPEDERGDGPNRVHSSSGYWDGRYGSGTCGGGCGCGWSRYDADSEKGAGEQTEERAADGSENAQPTVGSERHGGFLNTDGGLIGFCDSGRGGYGNDYGARDQNAPGCEWRGVDSFSSSNERNGLFVHGGSDGGRGLDSGGGGDCGSGGLGGSGGGDGGGQGFGTGGGNDGDGPPRATTIWSVCLSLTVAAVAAALLLHRQAKMLLQHSRPGRDLPRYLHVLFFGLLLRCSLHELVHPRQHESLAHRQGQQQGQEHDQRQECTRHAQELRQRQRKEQLKRQPFAFQLNRATVQLQDEDRAAGDNPLLTGAAAAAAAAAVPVAVATAHTTAEALQIRCRRAAGFTNSVVNMHNLGIEGASNDSSAGPWLAFNTSQLQGHPASWCFPAAPSWSHRQLKHSMAPVRKLIQQQDSSCGPPGGPHHGLLHMGDASWSSELLPPPPQQQLIPVAASMELENRQQCWAHTQEVLQHSTVSDLDCNSGNSDTCHRPKKRSRGFGPMKPSPGRAWVPGHEEPSHETTSAAPRQQRRRHWVSLLQSAVKRRGLRSTTPELDGAAFSATAHDRARPRRGSPSRQRYFGAASVASPPFSTAAATTPASVPFSLDAAPTTPSAMAAVATAAATRSPSPDAADESRDRRSAHRRLCDPSAPEVVKGRPTSVSLHDEIANLKAVGMGLEAAQRRAEQWLAAARKVAEVSLPRDVTAP</sequence>
<keyword evidence="4" id="KW-1185">Reference proteome</keyword>
<reference evidence="2" key="1">
    <citation type="journal article" date="2021" name="Proc. Natl. Acad. Sci. U.S.A.">
        <title>Three genomes in the algal genus Volvox reveal the fate of a haploid sex-determining region after a transition to homothallism.</title>
        <authorList>
            <person name="Yamamoto K."/>
            <person name="Hamaji T."/>
            <person name="Kawai-Toyooka H."/>
            <person name="Matsuzaki R."/>
            <person name="Takahashi F."/>
            <person name="Nishimura Y."/>
            <person name="Kawachi M."/>
            <person name="Noguchi H."/>
            <person name="Minakuchi Y."/>
            <person name="Umen J.G."/>
            <person name="Toyoda A."/>
            <person name="Nozaki H."/>
        </authorList>
    </citation>
    <scope>NUCLEOTIDE SEQUENCE</scope>
    <source>
        <strain evidence="3">NIES-3785</strain>
        <strain evidence="2">NIES-3786</strain>
    </source>
</reference>
<comment type="caution">
    <text evidence="2">The sequence shown here is derived from an EMBL/GenBank/DDBJ whole genome shotgun (WGS) entry which is preliminary data.</text>
</comment>
<feature type="region of interest" description="Disordered" evidence="1">
    <location>
        <begin position="394"/>
        <end position="438"/>
    </location>
</feature>
<feature type="region of interest" description="Disordered" evidence="1">
    <location>
        <begin position="505"/>
        <end position="541"/>
    </location>
</feature>
<protein>
    <submittedName>
        <fullName evidence="2">Uncharacterized protein</fullName>
    </submittedName>
</protein>
<evidence type="ECO:0000313" key="3">
    <source>
        <dbReference type="EMBL" id="GIM10987.1"/>
    </source>
</evidence>
<dbReference type="Proteomes" id="UP000747110">
    <property type="component" value="Unassembled WGS sequence"/>
</dbReference>
<dbReference type="EMBL" id="BNCQ01000036">
    <property type="protein sequence ID" value="GIM10987.1"/>
    <property type="molecule type" value="Genomic_DNA"/>
</dbReference>
<feature type="region of interest" description="Disordered" evidence="1">
    <location>
        <begin position="672"/>
        <end position="705"/>
    </location>
</feature>